<evidence type="ECO:0008006" key="3">
    <source>
        <dbReference type="Google" id="ProtNLM"/>
    </source>
</evidence>
<name>A0A9P6CKW8_9AGAR</name>
<reference evidence="1" key="1">
    <citation type="submission" date="2020-11" db="EMBL/GenBank/DDBJ databases">
        <authorList>
            <consortium name="DOE Joint Genome Institute"/>
            <person name="Ahrendt S."/>
            <person name="Riley R."/>
            <person name="Andreopoulos W."/>
            <person name="Labutti K."/>
            <person name="Pangilinan J."/>
            <person name="Ruiz-Duenas F.J."/>
            <person name="Barrasa J.M."/>
            <person name="Sanchez-Garcia M."/>
            <person name="Camarero S."/>
            <person name="Miyauchi S."/>
            <person name="Serrano A."/>
            <person name="Linde D."/>
            <person name="Babiker R."/>
            <person name="Drula E."/>
            <person name="Ayuso-Fernandez I."/>
            <person name="Pacheco R."/>
            <person name="Padilla G."/>
            <person name="Ferreira P."/>
            <person name="Barriuso J."/>
            <person name="Kellner H."/>
            <person name="Castanera R."/>
            <person name="Alfaro M."/>
            <person name="Ramirez L."/>
            <person name="Pisabarro A.G."/>
            <person name="Kuo A."/>
            <person name="Tritt A."/>
            <person name="Lipzen A."/>
            <person name="He G."/>
            <person name="Yan M."/>
            <person name="Ng V."/>
            <person name="Cullen D."/>
            <person name="Martin F."/>
            <person name="Rosso M.-N."/>
            <person name="Henrissat B."/>
            <person name="Hibbett D."/>
            <person name="Martinez A.T."/>
            <person name="Grigoriev I.V."/>
        </authorList>
    </citation>
    <scope>NUCLEOTIDE SEQUENCE</scope>
    <source>
        <strain evidence="1">CIRM-BRFM 674</strain>
    </source>
</reference>
<protein>
    <recommendedName>
        <fullName evidence="3">Reverse transcriptase</fullName>
    </recommendedName>
</protein>
<dbReference type="EMBL" id="MU156431">
    <property type="protein sequence ID" value="KAF9470017.1"/>
    <property type="molecule type" value="Genomic_DNA"/>
</dbReference>
<dbReference type="AlphaFoldDB" id="A0A9P6CKW8"/>
<organism evidence="1 2">
    <name type="scientific">Pholiota conissans</name>
    <dbReference type="NCBI Taxonomy" id="109636"/>
    <lineage>
        <taxon>Eukaryota</taxon>
        <taxon>Fungi</taxon>
        <taxon>Dikarya</taxon>
        <taxon>Basidiomycota</taxon>
        <taxon>Agaricomycotina</taxon>
        <taxon>Agaricomycetes</taxon>
        <taxon>Agaricomycetidae</taxon>
        <taxon>Agaricales</taxon>
        <taxon>Agaricineae</taxon>
        <taxon>Strophariaceae</taxon>
        <taxon>Pholiota</taxon>
    </lineage>
</organism>
<sequence>MTARLTRRQRSILVQLRTGHVPLKAYLYRMFKVDDPICEKCEEGPETVGHFLKGCSGYRRERRVLRASLGGRQVEEDILGAGKHLPAVLRFIEETGRFADSHGSVAMMNEER</sequence>
<comment type="caution">
    <text evidence="1">The sequence shown here is derived from an EMBL/GenBank/DDBJ whole genome shotgun (WGS) entry which is preliminary data.</text>
</comment>
<gene>
    <name evidence="1" type="ORF">BDN70DRAFT_821810</name>
</gene>
<evidence type="ECO:0000313" key="2">
    <source>
        <dbReference type="Proteomes" id="UP000807469"/>
    </source>
</evidence>
<dbReference type="OrthoDB" id="3267074at2759"/>
<evidence type="ECO:0000313" key="1">
    <source>
        <dbReference type="EMBL" id="KAF9470017.1"/>
    </source>
</evidence>
<proteinExistence type="predicted"/>
<keyword evidence="2" id="KW-1185">Reference proteome</keyword>
<dbReference type="Proteomes" id="UP000807469">
    <property type="component" value="Unassembled WGS sequence"/>
</dbReference>
<accession>A0A9P6CKW8</accession>